<gene>
    <name evidence="1" type="ORF">PP769_03080</name>
</gene>
<proteinExistence type="predicted"/>
<reference evidence="1 2" key="1">
    <citation type="submission" date="2023-01" db="EMBL/GenBank/DDBJ databases">
        <title>Cultivation and genomic characterization of new, ubiquitous marine nitrite-oxidizing bacteria from the Nitrospirales.</title>
        <authorList>
            <person name="Mueller A.J."/>
            <person name="Daebeler A."/>
            <person name="Herbold C.W."/>
            <person name="Kirkegaard R.H."/>
            <person name="Daims H."/>
        </authorList>
    </citation>
    <scope>NUCLEOTIDE SEQUENCE [LARGE SCALE GENOMIC DNA]</scope>
    <source>
        <strain evidence="1 2">VA</strain>
    </source>
</reference>
<dbReference type="RefSeq" id="WP_312645009.1">
    <property type="nucleotide sequence ID" value="NZ_CP116967.1"/>
</dbReference>
<sequence>MPDKPVRAIDPLGIIALADVLVNHGPLYCSCEGKPGPGCSCQDKPPGCSCEDKPGPGCSCQLKPVKTDILEVVSNPIFREVVAGMDIKKLKSIEDFLSIVDEIRTKMNSSRLPTRSTDKKKS</sequence>
<dbReference type="Proteomes" id="UP001302719">
    <property type="component" value="Chromosome"/>
</dbReference>
<evidence type="ECO:0000313" key="1">
    <source>
        <dbReference type="EMBL" id="WNM58766.1"/>
    </source>
</evidence>
<organism evidence="1 2">
    <name type="scientific">Candidatus Nitrospira allomarina</name>
    <dbReference type="NCBI Taxonomy" id="3020900"/>
    <lineage>
        <taxon>Bacteria</taxon>
        <taxon>Pseudomonadati</taxon>
        <taxon>Nitrospirota</taxon>
        <taxon>Nitrospiria</taxon>
        <taxon>Nitrospirales</taxon>
        <taxon>Nitrospiraceae</taxon>
        <taxon>Nitrospira</taxon>
    </lineage>
</organism>
<name>A0AA96GJE7_9BACT</name>
<dbReference type="EMBL" id="CP116967">
    <property type="protein sequence ID" value="WNM58766.1"/>
    <property type="molecule type" value="Genomic_DNA"/>
</dbReference>
<keyword evidence="2" id="KW-1185">Reference proteome</keyword>
<accession>A0AA96GJE7</accession>
<dbReference type="AlphaFoldDB" id="A0AA96GJE7"/>
<evidence type="ECO:0000313" key="2">
    <source>
        <dbReference type="Proteomes" id="UP001302719"/>
    </source>
</evidence>
<dbReference type="KEGG" id="nall:PP769_03080"/>
<protein>
    <submittedName>
        <fullName evidence="1">Uncharacterized protein</fullName>
    </submittedName>
</protein>